<keyword evidence="8" id="KW-1185">Reference proteome</keyword>
<evidence type="ECO:0000256" key="5">
    <source>
        <dbReference type="RuleBase" id="RU000383"/>
    </source>
</evidence>
<dbReference type="GO" id="GO:0000082">
    <property type="term" value="P:G1/S transition of mitotic cell cycle"/>
    <property type="evidence" value="ECO:0000318"/>
    <property type="project" value="GO_Central"/>
</dbReference>
<dbReference type="GO" id="GO:0016538">
    <property type="term" value="F:cyclin-dependent protein serine/threonine kinase regulator activity"/>
    <property type="evidence" value="ECO:0000318"/>
    <property type="project" value="GO_Central"/>
</dbReference>
<evidence type="ECO:0000256" key="4">
    <source>
        <dbReference type="ARBA" id="ARBA00023306"/>
    </source>
</evidence>
<comment type="similarity">
    <text evidence="1">Belongs to the cyclin family. Cyclin D subfamily.</text>
</comment>
<sequence length="170" mass="19718">FYEDDYIKLLLDRESTTNGGLLQMQQQNSWILRARLDAIHYILTKREVLGFRYQTAYTSVTFLDRFLSRRSIDVEKSWAIRLLSIACLSLAAKMEETTLPALSDLCADDYKFESSVIQRMELLVLNTLEWEMGSITPFSFVQFFAEKFRNRTKIGLSRTAHITLATIRGV</sequence>
<keyword evidence="3 5" id="KW-0195">Cyclin</keyword>
<dbReference type="PANTHER" id="PTHR10177">
    <property type="entry name" value="CYCLINS"/>
    <property type="match status" value="1"/>
</dbReference>
<dbReference type="PROSITE" id="PS00292">
    <property type="entry name" value="CYCLINS"/>
    <property type="match status" value="1"/>
</dbReference>
<keyword evidence="4" id="KW-0131">Cell cycle</keyword>
<reference evidence="7 8" key="1">
    <citation type="journal article" date="2013" name="Proc. Natl. Acad. Sci. U.S.A.">
        <title>Fine-scale variation in meiotic recombination in Mimulus inferred from population shotgun sequencing.</title>
        <authorList>
            <person name="Hellsten U."/>
            <person name="Wright K.M."/>
            <person name="Jenkins J."/>
            <person name="Shu S."/>
            <person name="Yuan Y."/>
            <person name="Wessler S.R."/>
            <person name="Schmutz J."/>
            <person name="Willis J.H."/>
            <person name="Rokhsar D.S."/>
        </authorList>
    </citation>
    <scope>NUCLEOTIDE SEQUENCE [LARGE SCALE GENOMIC DNA]</scope>
    <source>
        <strain evidence="8">cv. DUN x IM62</strain>
    </source>
</reference>
<organism evidence="7 8">
    <name type="scientific">Erythranthe guttata</name>
    <name type="common">Yellow monkey flower</name>
    <name type="synonym">Mimulus guttatus</name>
    <dbReference type="NCBI Taxonomy" id="4155"/>
    <lineage>
        <taxon>Eukaryota</taxon>
        <taxon>Viridiplantae</taxon>
        <taxon>Streptophyta</taxon>
        <taxon>Embryophyta</taxon>
        <taxon>Tracheophyta</taxon>
        <taxon>Spermatophyta</taxon>
        <taxon>Magnoliopsida</taxon>
        <taxon>eudicotyledons</taxon>
        <taxon>Gunneridae</taxon>
        <taxon>Pentapetalae</taxon>
        <taxon>asterids</taxon>
        <taxon>lamiids</taxon>
        <taxon>Lamiales</taxon>
        <taxon>Phrymaceae</taxon>
        <taxon>Erythranthe</taxon>
    </lineage>
</organism>
<dbReference type="STRING" id="4155.A0A022QDA4"/>
<dbReference type="InterPro" id="IPR039361">
    <property type="entry name" value="Cyclin"/>
</dbReference>
<dbReference type="GO" id="GO:0051301">
    <property type="term" value="P:cell division"/>
    <property type="evidence" value="ECO:0007669"/>
    <property type="project" value="UniProtKB-KW"/>
</dbReference>
<dbReference type="eggNOG" id="KOG0656">
    <property type="taxonomic scope" value="Eukaryota"/>
</dbReference>
<evidence type="ECO:0000259" key="6">
    <source>
        <dbReference type="SMART" id="SM00385"/>
    </source>
</evidence>
<dbReference type="InterPro" id="IPR006671">
    <property type="entry name" value="Cyclin_N"/>
</dbReference>
<evidence type="ECO:0000256" key="2">
    <source>
        <dbReference type="ARBA" id="ARBA00022618"/>
    </source>
</evidence>
<dbReference type="GO" id="GO:0000307">
    <property type="term" value="C:cyclin-dependent protein kinase holoenzyme complex"/>
    <property type="evidence" value="ECO:0000318"/>
    <property type="project" value="GO_Central"/>
</dbReference>
<proteinExistence type="inferred from homology"/>
<dbReference type="Gene3D" id="1.10.472.10">
    <property type="entry name" value="Cyclin-like"/>
    <property type="match status" value="2"/>
</dbReference>
<dbReference type="AlphaFoldDB" id="A0A022QDA4"/>
<keyword evidence="2" id="KW-0132">Cell division</keyword>
<dbReference type="GO" id="GO:0005737">
    <property type="term" value="C:cytoplasm"/>
    <property type="evidence" value="ECO:0000318"/>
    <property type="project" value="GO_Central"/>
</dbReference>
<dbReference type="Pfam" id="PF00134">
    <property type="entry name" value="Cyclin_N"/>
    <property type="match status" value="1"/>
</dbReference>
<feature type="non-terminal residue" evidence="7">
    <location>
        <position position="1"/>
    </location>
</feature>
<dbReference type="SUPFAM" id="SSF47954">
    <property type="entry name" value="Cyclin-like"/>
    <property type="match status" value="1"/>
</dbReference>
<dbReference type="InterPro" id="IPR036915">
    <property type="entry name" value="Cyclin-like_sf"/>
</dbReference>
<evidence type="ECO:0000256" key="3">
    <source>
        <dbReference type="ARBA" id="ARBA00023127"/>
    </source>
</evidence>
<gene>
    <name evidence="7" type="ORF">MIMGU_mgv1a018726mg</name>
</gene>
<evidence type="ECO:0000256" key="1">
    <source>
        <dbReference type="ARBA" id="ARBA00009065"/>
    </source>
</evidence>
<dbReference type="SMART" id="SM00385">
    <property type="entry name" value="CYCLIN"/>
    <property type="match status" value="1"/>
</dbReference>
<dbReference type="Proteomes" id="UP000030748">
    <property type="component" value="Unassembled WGS sequence"/>
</dbReference>
<dbReference type="InterPro" id="IPR013763">
    <property type="entry name" value="Cyclin-like_dom"/>
</dbReference>
<dbReference type="EMBL" id="KI631993">
    <property type="protein sequence ID" value="EYU25604.1"/>
    <property type="molecule type" value="Genomic_DNA"/>
</dbReference>
<name>A0A022QDA4_ERYGU</name>
<dbReference type="InterPro" id="IPR048258">
    <property type="entry name" value="Cyclins_cyclin-box"/>
</dbReference>
<feature type="domain" description="Cyclin-like" evidence="6">
    <location>
        <begin position="40"/>
        <end position="126"/>
    </location>
</feature>
<dbReference type="CDD" id="cd20543">
    <property type="entry name" value="CYCLIN_AtCycD-like_rpt1"/>
    <property type="match status" value="1"/>
</dbReference>
<evidence type="ECO:0000313" key="7">
    <source>
        <dbReference type="EMBL" id="EYU25604.1"/>
    </source>
</evidence>
<evidence type="ECO:0000313" key="8">
    <source>
        <dbReference type="Proteomes" id="UP000030748"/>
    </source>
</evidence>
<accession>A0A022QDA4</accession>
<dbReference type="GO" id="GO:0005634">
    <property type="term" value="C:nucleus"/>
    <property type="evidence" value="ECO:0000318"/>
    <property type="project" value="GO_Central"/>
</dbReference>
<dbReference type="FunFam" id="1.10.472.10:FF:000069">
    <property type="entry name" value="Cyclin-D5-1"/>
    <property type="match status" value="1"/>
</dbReference>
<protein>
    <recommendedName>
        <fullName evidence="6">Cyclin-like domain-containing protein</fullName>
    </recommendedName>
</protein>